<gene>
    <name evidence="1" type="ORF">FHS34_001940</name>
</gene>
<keyword evidence="2" id="KW-1185">Reference proteome</keyword>
<comment type="caution">
    <text evidence="1">The sequence shown here is derived from an EMBL/GenBank/DDBJ whole genome shotgun (WGS) entry which is preliminary data.</text>
</comment>
<dbReference type="EMBL" id="JACHJK010000003">
    <property type="protein sequence ID" value="MBB5926484.1"/>
    <property type="molecule type" value="Genomic_DNA"/>
</dbReference>
<evidence type="ECO:0000313" key="1">
    <source>
        <dbReference type="EMBL" id="MBB5926484.1"/>
    </source>
</evidence>
<dbReference type="AlphaFoldDB" id="A0A7W9PRS9"/>
<reference evidence="1 2" key="1">
    <citation type="submission" date="2020-08" db="EMBL/GenBank/DDBJ databases">
        <title>Genomic Encyclopedia of Type Strains, Phase III (KMG-III): the genomes of soil and plant-associated and newly described type strains.</title>
        <authorList>
            <person name="Whitman W."/>
        </authorList>
    </citation>
    <scope>NUCLEOTIDE SEQUENCE [LARGE SCALE GENOMIC DNA]</scope>
    <source>
        <strain evidence="1 2">CECT 3313</strain>
    </source>
</reference>
<accession>A0A7W9PRS9</accession>
<protein>
    <submittedName>
        <fullName evidence="1">Uncharacterized protein</fullName>
    </submittedName>
</protein>
<proteinExistence type="predicted"/>
<name>A0A7W9PRS9_9ACTN</name>
<dbReference type="RefSeq" id="WP_184963236.1">
    <property type="nucleotide sequence ID" value="NZ_BAAAWF010000083.1"/>
</dbReference>
<sequence>MRESEEAERQEPAAGVEREAAAVEAGLGLVGQELPSLHLPAVGAPFAKGLVRLAASAPGRAEKELKTA</sequence>
<organism evidence="1 2">
    <name type="scientific">Streptomyces echinatus</name>
    <dbReference type="NCBI Taxonomy" id="67293"/>
    <lineage>
        <taxon>Bacteria</taxon>
        <taxon>Bacillati</taxon>
        <taxon>Actinomycetota</taxon>
        <taxon>Actinomycetes</taxon>
        <taxon>Kitasatosporales</taxon>
        <taxon>Streptomycetaceae</taxon>
        <taxon>Streptomyces</taxon>
    </lineage>
</organism>
<evidence type="ECO:0000313" key="2">
    <source>
        <dbReference type="Proteomes" id="UP000585836"/>
    </source>
</evidence>
<dbReference type="Proteomes" id="UP000585836">
    <property type="component" value="Unassembled WGS sequence"/>
</dbReference>